<dbReference type="EMBL" id="JAJSOF020000005">
    <property type="protein sequence ID" value="KAJ4447478.1"/>
    <property type="molecule type" value="Genomic_DNA"/>
</dbReference>
<gene>
    <name evidence="2" type="ORF">ANN_09485</name>
</gene>
<accession>A0ABQ8TLG5</accession>
<evidence type="ECO:0000259" key="1">
    <source>
        <dbReference type="Pfam" id="PF20700"/>
    </source>
</evidence>
<organism evidence="2 3">
    <name type="scientific">Periplaneta americana</name>
    <name type="common">American cockroach</name>
    <name type="synonym">Blatta americana</name>
    <dbReference type="NCBI Taxonomy" id="6978"/>
    <lineage>
        <taxon>Eukaryota</taxon>
        <taxon>Metazoa</taxon>
        <taxon>Ecdysozoa</taxon>
        <taxon>Arthropoda</taxon>
        <taxon>Hexapoda</taxon>
        <taxon>Insecta</taxon>
        <taxon>Pterygota</taxon>
        <taxon>Neoptera</taxon>
        <taxon>Polyneoptera</taxon>
        <taxon>Dictyoptera</taxon>
        <taxon>Blattodea</taxon>
        <taxon>Blattoidea</taxon>
        <taxon>Blattidae</taxon>
        <taxon>Blattinae</taxon>
        <taxon>Periplaneta</taxon>
    </lineage>
</organism>
<sequence>MESMKQATEEAVGENNNDRDLLAAFDGSWQKKGHTSLNGIVNCTNIDNGKILDIAIMSKHCRCPNKTKNDHLQDCQANYSGSSGGMEVAGVVKLFQRSETCSKVRYVHYLGDGDSKEYKIVKELKPYGENVSVTKLECIGHVEKRMGTVLDFGG</sequence>
<comment type="caution">
    <text evidence="2">The sequence shown here is derived from an EMBL/GenBank/DDBJ whole genome shotgun (WGS) entry which is preliminary data.</text>
</comment>
<evidence type="ECO:0000313" key="3">
    <source>
        <dbReference type="Proteomes" id="UP001148838"/>
    </source>
</evidence>
<name>A0ABQ8TLG5_PERAM</name>
<reference evidence="2 3" key="1">
    <citation type="journal article" date="2022" name="Allergy">
        <title>Genome assembly and annotation of Periplaneta americana reveal a comprehensive cockroach allergen profile.</title>
        <authorList>
            <person name="Wang L."/>
            <person name="Xiong Q."/>
            <person name="Saelim N."/>
            <person name="Wang L."/>
            <person name="Nong W."/>
            <person name="Wan A.T."/>
            <person name="Shi M."/>
            <person name="Liu X."/>
            <person name="Cao Q."/>
            <person name="Hui J.H.L."/>
            <person name="Sookrung N."/>
            <person name="Leung T.F."/>
            <person name="Tungtrongchitr A."/>
            <person name="Tsui S.K.W."/>
        </authorList>
    </citation>
    <scope>NUCLEOTIDE SEQUENCE [LARGE SCALE GENOMIC DNA]</scope>
    <source>
        <strain evidence="2">PWHHKU_190912</strain>
    </source>
</reference>
<protein>
    <recommendedName>
        <fullName evidence="1">Mutator-like transposase domain-containing protein</fullName>
    </recommendedName>
</protein>
<feature type="domain" description="Mutator-like transposase" evidence="1">
    <location>
        <begin position="2"/>
        <end position="149"/>
    </location>
</feature>
<keyword evidence="3" id="KW-1185">Reference proteome</keyword>
<dbReference type="Pfam" id="PF20700">
    <property type="entry name" value="Mutator"/>
    <property type="match status" value="1"/>
</dbReference>
<proteinExistence type="predicted"/>
<dbReference type="InterPro" id="IPR049012">
    <property type="entry name" value="Mutator_transp_dom"/>
</dbReference>
<evidence type="ECO:0000313" key="2">
    <source>
        <dbReference type="EMBL" id="KAJ4447478.1"/>
    </source>
</evidence>
<dbReference type="Proteomes" id="UP001148838">
    <property type="component" value="Unassembled WGS sequence"/>
</dbReference>